<keyword evidence="3" id="KW-0863">Zinc-finger</keyword>
<keyword evidence="2" id="KW-0479">Metal-binding</keyword>
<keyword evidence="5" id="KW-0862">Zinc</keyword>
<evidence type="ECO:0008006" key="7">
    <source>
        <dbReference type="Google" id="ProtNLM"/>
    </source>
</evidence>
<comment type="pathway">
    <text evidence="1">Protein modification; protein ubiquitination.</text>
</comment>
<evidence type="ECO:0000313" key="6">
    <source>
        <dbReference type="EMBL" id="CEK52010.1"/>
    </source>
</evidence>
<dbReference type="InterPro" id="IPR051628">
    <property type="entry name" value="LUBAC_E3_Ligases"/>
</dbReference>
<dbReference type="GO" id="GO:0008270">
    <property type="term" value="F:zinc ion binding"/>
    <property type="evidence" value="ECO:0007669"/>
    <property type="project" value="UniProtKB-KW"/>
</dbReference>
<proteinExistence type="predicted"/>
<dbReference type="PANTHER" id="PTHR22770">
    <property type="entry name" value="UBIQUITIN CONJUGATING ENZYME 7 INTERACTING PROTEIN-RELATED"/>
    <property type="match status" value="1"/>
</dbReference>
<dbReference type="Pfam" id="PF26200">
    <property type="entry name" value="Rcat_RNF216"/>
    <property type="match status" value="1"/>
</dbReference>
<evidence type="ECO:0000256" key="4">
    <source>
        <dbReference type="ARBA" id="ARBA00022786"/>
    </source>
</evidence>
<evidence type="ECO:0000256" key="2">
    <source>
        <dbReference type="ARBA" id="ARBA00022723"/>
    </source>
</evidence>
<dbReference type="SUPFAM" id="SSF57850">
    <property type="entry name" value="RING/U-box"/>
    <property type="match status" value="1"/>
</dbReference>
<sequence>EKMTKAKVRTCSNCNAQFTKESGCNKMVCRCGVTMCYVCRTSRINYEHFCRHSHDAANRCTVCTSCPLWTNNEQDDNRAIAEIKKEARAKRKALGY</sequence>
<feature type="non-terminal residue" evidence="6">
    <location>
        <position position="1"/>
    </location>
</feature>
<dbReference type="Gene3D" id="1.20.120.1750">
    <property type="match status" value="1"/>
</dbReference>
<accession>A0A0B6Y9A7</accession>
<dbReference type="InterPro" id="IPR047546">
    <property type="entry name" value="Rcat_RBR_RNF216"/>
</dbReference>
<evidence type="ECO:0000256" key="5">
    <source>
        <dbReference type="ARBA" id="ARBA00022833"/>
    </source>
</evidence>
<dbReference type="CDD" id="cd20353">
    <property type="entry name" value="Rcat_RBR_RNF216"/>
    <property type="match status" value="1"/>
</dbReference>
<dbReference type="PANTHER" id="PTHR22770:SF47">
    <property type="entry name" value="E3 UBIQUITIN-PROTEIN LIGASE RNF216"/>
    <property type="match status" value="1"/>
</dbReference>
<protein>
    <recommendedName>
        <fullName evidence="7">RING-type domain-containing protein</fullName>
    </recommendedName>
</protein>
<name>A0A0B6Y9A7_9EUPU</name>
<dbReference type="EMBL" id="HACG01005145">
    <property type="protein sequence ID" value="CEK52010.1"/>
    <property type="molecule type" value="Transcribed_RNA"/>
</dbReference>
<keyword evidence="4" id="KW-0833">Ubl conjugation pathway</keyword>
<organism evidence="6">
    <name type="scientific">Arion vulgaris</name>
    <dbReference type="NCBI Taxonomy" id="1028688"/>
    <lineage>
        <taxon>Eukaryota</taxon>
        <taxon>Metazoa</taxon>
        <taxon>Spiralia</taxon>
        <taxon>Lophotrochozoa</taxon>
        <taxon>Mollusca</taxon>
        <taxon>Gastropoda</taxon>
        <taxon>Heterobranchia</taxon>
        <taxon>Euthyneura</taxon>
        <taxon>Panpulmonata</taxon>
        <taxon>Eupulmonata</taxon>
        <taxon>Stylommatophora</taxon>
        <taxon>Helicina</taxon>
        <taxon>Arionoidea</taxon>
        <taxon>Arionidae</taxon>
        <taxon>Arion</taxon>
    </lineage>
</organism>
<evidence type="ECO:0000256" key="3">
    <source>
        <dbReference type="ARBA" id="ARBA00022771"/>
    </source>
</evidence>
<reference evidence="6" key="1">
    <citation type="submission" date="2014-12" db="EMBL/GenBank/DDBJ databases">
        <title>Insight into the proteome of Arion vulgaris.</title>
        <authorList>
            <person name="Aradska J."/>
            <person name="Bulat T."/>
            <person name="Smidak R."/>
            <person name="Sarate P."/>
            <person name="Gangsoo J."/>
            <person name="Sialana F."/>
            <person name="Bilban M."/>
            <person name="Lubec G."/>
        </authorList>
    </citation>
    <scope>NUCLEOTIDE SEQUENCE</scope>
    <source>
        <tissue evidence="6">Skin</tissue>
    </source>
</reference>
<gene>
    <name evidence="6" type="primary">ORF15142</name>
</gene>
<feature type="non-terminal residue" evidence="6">
    <location>
        <position position="96"/>
    </location>
</feature>
<evidence type="ECO:0000256" key="1">
    <source>
        <dbReference type="ARBA" id="ARBA00004906"/>
    </source>
</evidence>
<dbReference type="AlphaFoldDB" id="A0A0B6Y9A7"/>